<proteinExistence type="predicted"/>
<dbReference type="RefSeq" id="XP_007289758.1">
    <property type="nucleotide sequence ID" value="XM_007289696.1"/>
</dbReference>
<protein>
    <submittedName>
        <fullName evidence="2">Uncharacterized protein</fullName>
    </submittedName>
</protein>
<dbReference type="AlphaFoldDB" id="K1X4C7"/>
<gene>
    <name evidence="2" type="ORF">MBM_01869</name>
</gene>
<dbReference type="KEGG" id="mbe:MBM_01869"/>
<organism evidence="2 3">
    <name type="scientific">Marssonina brunnea f. sp. multigermtubi (strain MB_m1)</name>
    <name type="common">Marssonina leaf spot fungus</name>
    <dbReference type="NCBI Taxonomy" id="1072389"/>
    <lineage>
        <taxon>Eukaryota</taxon>
        <taxon>Fungi</taxon>
        <taxon>Dikarya</taxon>
        <taxon>Ascomycota</taxon>
        <taxon>Pezizomycotina</taxon>
        <taxon>Leotiomycetes</taxon>
        <taxon>Helotiales</taxon>
        <taxon>Drepanopezizaceae</taxon>
        <taxon>Drepanopeziza</taxon>
    </lineage>
</organism>
<keyword evidence="3" id="KW-1185">Reference proteome</keyword>
<dbReference type="GeneID" id="18757804"/>
<feature type="compositionally biased region" description="Polar residues" evidence="1">
    <location>
        <begin position="99"/>
        <end position="118"/>
    </location>
</feature>
<reference evidence="2 3" key="1">
    <citation type="journal article" date="2012" name="BMC Genomics">
        <title>Sequencing the genome of Marssonina brunnea reveals fungus-poplar co-evolution.</title>
        <authorList>
            <person name="Zhu S."/>
            <person name="Cao Y.-Z."/>
            <person name="Jiang C."/>
            <person name="Tan B.-Y."/>
            <person name="Wang Z."/>
            <person name="Feng S."/>
            <person name="Zhang L."/>
            <person name="Su X.-H."/>
            <person name="Brejova B."/>
            <person name="Vinar T."/>
            <person name="Xu M."/>
            <person name="Wang M.-X."/>
            <person name="Zhang S.-G."/>
            <person name="Huang M.-R."/>
            <person name="Wu R."/>
            <person name="Zhou Y."/>
        </authorList>
    </citation>
    <scope>NUCLEOTIDE SEQUENCE [LARGE SCALE GENOMIC DNA]</scope>
    <source>
        <strain evidence="2 3">MB_m1</strain>
    </source>
</reference>
<evidence type="ECO:0000313" key="3">
    <source>
        <dbReference type="Proteomes" id="UP000006753"/>
    </source>
</evidence>
<accession>K1X4C7</accession>
<dbReference type="EMBL" id="JH921430">
    <property type="protein sequence ID" value="EKD19917.1"/>
    <property type="molecule type" value="Genomic_DNA"/>
</dbReference>
<dbReference type="Proteomes" id="UP000006753">
    <property type="component" value="Unassembled WGS sequence"/>
</dbReference>
<dbReference type="OrthoDB" id="3548789at2759"/>
<evidence type="ECO:0000313" key="2">
    <source>
        <dbReference type="EMBL" id="EKD19917.1"/>
    </source>
</evidence>
<evidence type="ECO:0000256" key="1">
    <source>
        <dbReference type="SAM" id="MobiDB-lite"/>
    </source>
</evidence>
<dbReference type="InParanoid" id="K1X4C7"/>
<sequence length="364" mass="40935">MAPNVLLAAKKATCPWEWRIFSSKDQPGKHQRLYFGQQPIKGIYSVAANNKHYLVAIKPNRSPDVDGIFRKNTRKNICQRTPFVDSNTKSGNEGAVTPGQETATEARSMTYDGNSKASEISIKSRLTESANGDSKTSNSTKSSTSISFVQSPVVQPNKEIHTVEYTLNKKGTFPHQKSPSSKETKGYRRRFMSPPLATIAKPNSQKNNTTRKTTGVQKIDLNGYRFLAKPLEIEFNAITNRLMFRAEVEARKAVGLLCRTTKCECQGKGGATCGNTVRKEMFVLDDSLSWIVLERERKHPYKEGEALYMIDEYGEGMMRQSAREARCSEIRIQMMKGKFVVAEDEDRYALLLKYLGLEFGSLDI</sequence>
<dbReference type="HOGENOM" id="CLU_760920_0_0_1"/>
<feature type="compositionally biased region" description="Polar residues" evidence="1">
    <location>
        <begin position="81"/>
        <end position="91"/>
    </location>
</feature>
<name>K1X4C7_MARBU</name>
<feature type="region of interest" description="Disordered" evidence="1">
    <location>
        <begin position="81"/>
        <end position="148"/>
    </location>
</feature>
<feature type="compositionally biased region" description="Low complexity" evidence="1">
    <location>
        <begin position="134"/>
        <end position="147"/>
    </location>
</feature>